<accession>D9QTU1</accession>
<dbReference type="eggNOG" id="COG4372">
    <property type="taxonomic scope" value="Bacteria"/>
</dbReference>
<proteinExistence type="predicted"/>
<sequence>MYNAILIAAVILISGLIAYIGDQIGMKVGRKRLSLFGLRPRHTSILVTILTGILIATTTITLLLVTSRGVRMALFNMQAMVKELNTLNHKVEVKDNKLQDMQQQIQAKGEELTSLKKQKEKINKQLKETSSEYEATQEKLKQTEGELTELTEVKEKLATKVDNLGQEVNSLEEKIEDLTGQKKKLEEKVNSLSYSLKFVGQKYLDSMVGDIVYQKGEVISSKVIQGGQPDQEIVNKLDQFIVEANQAALDRGIEKQGSKRVIKMYEEDLLQTAKLLHQQGERMVVRLIAQKNTLKDEEVLAKFKLYEDYQVYQQDEVVAQTEIEEVGSLKQLEGKIETFLTEVNGQAIKDGLIPDGQGKVGSLGFSRFYSLFERINQAEKPVIIEIVALEDIWRSDSLTSNIEFVVQSKER</sequence>
<evidence type="ECO:0000256" key="2">
    <source>
        <dbReference type="SAM" id="Phobius"/>
    </source>
</evidence>
<dbReference type="Gene3D" id="1.10.287.1490">
    <property type="match status" value="1"/>
</dbReference>
<dbReference type="SUPFAM" id="SSF57997">
    <property type="entry name" value="Tropomyosin"/>
    <property type="match status" value="1"/>
</dbReference>
<keyword evidence="2" id="KW-1133">Transmembrane helix</keyword>
<dbReference type="Pfam" id="PF11283">
    <property type="entry name" value="DUF3084"/>
    <property type="match status" value="1"/>
</dbReference>
<evidence type="ECO:0000313" key="4">
    <source>
        <dbReference type="Proteomes" id="UP000001661"/>
    </source>
</evidence>
<dbReference type="HOGENOM" id="CLU_033222_1_0_9"/>
<dbReference type="KEGG" id="aar:Acear_2176"/>
<keyword evidence="2" id="KW-0812">Transmembrane</keyword>
<keyword evidence="2" id="KW-0472">Membrane</keyword>
<feature type="coiled-coil region" evidence="1">
    <location>
        <begin position="84"/>
        <end position="195"/>
    </location>
</feature>
<dbReference type="Proteomes" id="UP000001661">
    <property type="component" value="Chromosome"/>
</dbReference>
<evidence type="ECO:0000256" key="1">
    <source>
        <dbReference type="SAM" id="Coils"/>
    </source>
</evidence>
<gene>
    <name evidence="3" type="ordered locus">Acear_2176</name>
</gene>
<dbReference type="AlphaFoldDB" id="D9QTU1"/>
<feature type="transmembrane region" description="Helical" evidence="2">
    <location>
        <begin position="42"/>
        <end position="65"/>
    </location>
</feature>
<dbReference type="OrthoDB" id="9812848at2"/>
<keyword evidence="4" id="KW-1185">Reference proteome</keyword>
<dbReference type="EMBL" id="CP002105">
    <property type="protein sequence ID" value="ADL13662.1"/>
    <property type="molecule type" value="Genomic_DNA"/>
</dbReference>
<evidence type="ECO:0000313" key="3">
    <source>
        <dbReference type="EMBL" id="ADL13662.1"/>
    </source>
</evidence>
<organism evidence="3 4">
    <name type="scientific">Acetohalobium arabaticum (strain ATCC 49924 / DSM 5501 / Z-7288)</name>
    <dbReference type="NCBI Taxonomy" id="574087"/>
    <lineage>
        <taxon>Bacteria</taxon>
        <taxon>Bacillati</taxon>
        <taxon>Bacillota</taxon>
        <taxon>Clostridia</taxon>
        <taxon>Halanaerobiales</taxon>
        <taxon>Halobacteroidaceae</taxon>
        <taxon>Acetohalobium</taxon>
    </lineage>
</organism>
<dbReference type="STRING" id="574087.Acear_2176"/>
<keyword evidence="1" id="KW-0175">Coiled coil</keyword>
<protein>
    <submittedName>
        <fullName evidence="3">Uncharacterized protein with myosin-like domain</fullName>
    </submittedName>
</protein>
<name>D9QTU1_ACEAZ</name>
<reference evidence="3 4" key="1">
    <citation type="journal article" date="2010" name="Stand. Genomic Sci.">
        <title>Complete genome sequence of Acetohalobium arabaticum type strain (Z-7288).</title>
        <authorList>
            <person name="Sikorski J."/>
            <person name="Lapidus A."/>
            <person name="Chertkov O."/>
            <person name="Lucas S."/>
            <person name="Copeland A."/>
            <person name="Glavina Del Rio T."/>
            <person name="Nolan M."/>
            <person name="Tice H."/>
            <person name="Cheng J.F."/>
            <person name="Han C."/>
            <person name="Brambilla E."/>
            <person name="Pitluck S."/>
            <person name="Liolios K."/>
            <person name="Ivanova N."/>
            <person name="Mavromatis K."/>
            <person name="Mikhailova N."/>
            <person name="Pati A."/>
            <person name="Bruce D."/>
            <person name="Detter C."/>
            <person name="Tapia R."/>
            <person name="Goodwin L."/>
            <person name="Chen A."/>
            <person name="Palaniappan K."/>
            <person name="Land M."/>
            <person name="Hauser L."/>
            <person name="Chang Y.J."/>
            <person name="Jeffries C.D."/>
            <person name="Rohde M."/>
            <person name="Goker M."/>
            <person name="Spring S."/>
            <person name="Woyke T."/>
            <person name="Bristow J."/>
            <person name="Eisen J.A."/>
            <person name="Markowitz V."/>
            <person name="Hugenholtz P."/>
            <person name="Kyrpides N.C."/>
            <person name="Klenk H.P."/>
        </authorList>
    </citation>
    <scope>NUCLEOTIDE SEQUENCE [LARGE SCALE GENOMIC DNA]</scope>
    <source>
        <strain evidence="4">ATCC 49924 / DSM 5501 / Z-7288</strain>
    </source>
</reference>
<dbReference type="InterPro" id="IPR021435">
    <property type="entry name" value="DUF3084"/>
</dbReference>
<dbReference type="RefSeq" id="WP_013279103.1">
    <property type="nucleotide sequence ID" value="NC_014378.1"/>
</dbReference>